<protein>
    <submittedName>
        <fullName evidence="1">Uncharacterized protein</fullName>
    </submittedName>
</protein>
<reference evidence="1" key="1">
    <citation type="journal article" date="2021" name="Proc. Natl. Acad. Sci. U.S.A.">
        <title>A Catalog of Tens of Thousands of Viruses from Human Metagenomes Reveals Hidden Associations with Chronic Diseases.</title>
        <authorList>
            <person name="Tisza M.J."/>
            <person name="Buck C.B."/>
        </authorList>
    </citation>
    <scope>NUCLEOTIDE SEQUENCE</scope>
    <source>
        <strain evidence="1">Ct1Js5</strain>
    </source>
</reference>
<proteinExistence type="predicted"/>
<organism evidence="1">
    <name type="scientific">Myoviridae sp. ct1Js5</name>
    <dbReference type="NCBI Taxonomy" id="2826601"/>
    <lineage>
        <taxon>Viruses</taxon>
        <taxon>Duplodnaviria</taxon>
        <taxon>Heunggongvirae</taxon>
        <taxon>Uroviricota</taxon>
        <taxon>Caudoviricetes</taxon>
    </lineage>
</organism>
<sequence>MSSASACFLFPISWGLQKYNNFSNYQKNIAYTARTEHKKTKKNNS</sequence>
<accession>A0A8S5MA49</accession>
<dbReference type="EMBL" id="BK014852">
    <property type="protein sequence ID" value="DAD78819.1"/>
    <property type="molecule type" value="Genomic_DNA"/>
</dbReference>
<evidence type="ECO:0000313" key="1">
    <source>
        <dbReference type="EMBL" id="DAD78819.1"/>
    </source>
</evidence>
<name>A0A8S5MA49_9CAUD</name>